<sequence>MQKKSTVNPNVSMAIARKCASILETSKQMTEDDISDAETLSSEHSEDSEDGDEEDNDDDVDGDMVEEKDEDISDGEESDDEWSENQQISERIDKEVTSDEESDDQNNENVSVVSFSEKDLQDDFVRLTKNTRYQKSPQFQPVSDNLVKRKSTFHKHQEKPILTKKPAKTAHPSDQGHLRVDKSKAQNGAVLNDTDTSITDSMINLSFVENMILKTNRRISKSSANISAATFNVSHSKKLTPQASNVLSALDGSFSAPVDNLSFVAISSPVKKTYIKNKKDVESDEAKPAGDTYVIDRYLKDKGPIPPNVKADDPMVKNGLQLDGKKRNGFTLLEPEKNVSTLEKTKTSTTLLKSQKPLSSATSLSSCAVPGNSPSTNGVFKSPHGIKIRRVRPKQVSSAMSVSSQDSNPSEQIGTSNFPTVVSWSPKGKKSWVDSDSVVTSASVVLTDDQPGSVSHIDSFSAFTHNKENKACQESASKFNPSKEIKTIVKDVSFSSYDSYEKPQFNFAFRSPTKRKSCPSSVLHCKGSVMDAKPLMSSSFKKSSPSKSDRHNVSITSSLKNLDLKSDQVPTRKGTFDLPTSYRHPGSKIPLSTVESCCALDKDNTTFTQHTSSLSHFCPENKRLQFPERWAPGARIPSSIFKRNSFDPGKWRCQEKSESACESIKRKIPESFTSGYFTETSPTLSEMSPFATNNINSTFSLLKRTGIGLKEKVCEQQPLSEGRQLNECLCFRCPHSPQHSRCSTLQSTPYIFGSKSNNKSALSFKDLQQDGLSKPHSSVDKPYYVGTSLTDAASSMKKRSYGALPKLRPKTVFPRGIQNNGHSKNPFLLKNKQRGTAFSPLPRITSPQLCFNTDNSHVLRWVEATSKHCHPQTPNSSSHFAEPPASPQKNLCFPNQGLHERLLKPSTRTQSEHQNLSSLMPEKKDVGVQATLHFDLWQGFAESSLPSKYAGSPCWNSQKNQLNMKPTCFYTPPEFCNTSQKFASLPLPASSHPQSNCFRTGNLNTMQSHQIETTVNGDMQDKSFSIGQGSLNRRAMAVWREIQAERSVADESTGDFSIINTETSQSPSADDCQSISDDGEEEVVNETLIESEGKGQSKLFGNIDKMLASNLESASFVESLRAKSKANVKVDKPSNSFTGAGSTRQQTSTNIMFPMSYINKFSPDNPARMDSDMTAYQYEQQVLASQQPFKSMLKSFKPRRHQQQQLQRHSPIGKQYKTVESHSFLEPFRDPCSERPSKFRKVSKLSLPRKEVISPTKCTSPATNKTIKLENDRISEPISSSRVKTAKSSPLSRQKLHSEARHRISPSHRGAKRASTPIKKNVDIPELGLDETISTIISTAAVAEAENDNYLASIKTITQQDSVVSLLSSDSSDSENEVSLL</sequence>
<feature type="compositionally biased region" description="Acidic residues" evidence="1">
    <location>
        <begin position="46"/>
        <end position="83"/>
    </location>
</feature>
<accession>A0AAV3Y0B4</accession>
<feature type="compositionally biased region" description="Low complexity" evidence="1">
    <location>
        <begin position="537"/>
        <end position="546"/>
    </location>
</feature>
<evidence type="ECO:0000313" key="3">
    <source>
        <dbReference type="Proteomes" id="UP000735302"/>
    </source>
</evidence>
<organism evidence="2 3">
    <name type="scientific">Plakobranchus ocellatus</name>
    <dbReference type="NCBI Taxonomy" id="259542"/>
    <lineage>
        <taxon>Eukaryota</taxon>
        <taxon>Metazoa</taxon>
        <taxon>Spiralia</taxon>
        <taxon>Lophotrochozoa</taxon>
        <taxon>Mollusca</taxon>
        <taxon>Gastropoda</taxon>
        <taxon>Heterobranchia</taxon>
        <taxon>Euthyneura</taxon>
        <taxon>Panpulmonata</taxon>
        <taxon>Sacoglossa</taxon>
        <taxon>Placobranchoidea</taxon>
        <taxon>Plakobranchidae</taxon>
        <taxon>Plakobranchus</taxon>
    </lineage>
</organism>
<feature type="region of interest" description="Disordered" evidence="1">
    <location>
        <begin position="536"/>
        <end position="559"/>
    </location>
</feature>
<feature type="compositionally biased region" description="Basic and acidic residues" evidence="1">
    <location>
        <begin position="174"/>
        <end position="184"/>
    </location>
</feature>
<feature type="region of interest" description="Disordered" evidence="1">
    <location>
        <begin position="151"/>
        <end position="184"/>
    </location>
</feature>
<feature type="compositionally biased region" description="Basic residues" evidence="1">
    <location>
        <begin position="1303"/>
        <end position="1312"/>
    </location>
</feature>
<proteinExistence type="predicted"/>
<feature type="compositionally biased region" description="Polar residues" evidence="1">
    <location>
        <begin position="1277"/>
        <end position="1292"/>
    </location>
</feature>
<feature type="compositionally biased region" description="Polar residues" evidence="1">
    <location>
        <begin position="362"/>
        <end position="379"/>
    </location>
</feature>
<keyword evidence="3" id="KW-1185">Reference proteome</keyword>
<comment type="caution">
    <text evidence="2">The sequence shown here is derived from an EMBL/GenBank/DDBJ whole genome shotgun (WGS) entry which is preliminary data.</text>
</comment>
<reference evidence="2 3" key="1">
    <citation type="journal article" date="2021" name="Elife">
        <title>Chloroplast acquisition without the gene transfer in kleptoplastic sea slugs, Plakobranchus ocellatus.</title>
        <authorList>
            <person name="Maeda T."/>
            <person name="Takahashi S."/>
            <person name="Yoshida T."/>
            <person name="Shimamura S."/>
            <person name="Takaki Y."/>
            <person name="Nagai Y."/>
            <person name="Toyoda A."/>
            <person name="Suzuki Y."/>
            <person name="Arimoto A."/>
            <person name="Ishii H."/>
            <person name="Satoh N."/>
            <person name="Nishiyama T."/>
            <person name="Hasebe M."/>
            <person name="Maruyama T."/>
            <person name="Minagawa J."/>
            <person name="Obokata J."/>
            <person name="Shigenobu S."/>
        </authorList>
    </citation>
    <scope>NUCLEOTIDE SEQUENCE [LARGE SCALE GENOMIC DNA]</scope>
</reference>
<gene>
    <name evidence="2" type="ORF">PoB_000302500</name>
</gene>
<feature type="region of interest" description="Disordered" evidence="1">
    <location>
        <begin position="868"/>
        <end position="893"/>
    </location>
</feature>
<feature type="region of interest" description="Disordered" evidence="1">
    <location>
        <begin position="1273"/>
        <end position="1319"/>
    </location>
</feature>
<protein>
    <submittedName>
        <fullName evidence="2">Uncharacterized protein</fullName>
    </submittedName>
</protein>
<evidence type="ECO:0000313" key="2">
    <source>
        <dbReference type="EMBL" id="GFN76519.1"/>
    </source>
</evidence>
<feature type="region of interest" description="Disordered" evidence="1">
    <location>
        <begin position="26"/>
        <end position="115"/>
    </location>
</feature>
<evidence type="ECO:0000256" key="1">
    <source>
        <dbReference type="SAM" id="MobiDB-lite"/>
    </source>
</evidence>
<dbReference type="Proteomes" id="UP000735302">
    <property type="component" value="Unassembled WGS sequence"/>
</dbReference>
<feature type="region of interest" description="Disordered" evidence="1">
    <location>
        <begin position="362"/>
        <end position="382"/>
    </location>
</feature>
<dbReference type="EMBL" id="BLXT01000403">
    <property type="protein sequence ID" value="GFN76519.1"/>
    <property type="molecule type" value="Genomic_DNA"/>
</dbReference>
<name>A0AAV3Y0B4_9GAST</name>